<dbReference type="InterPro" id="IPR049492">
    <property type="entry name" value="BD-FAE-like_dom"/>
</dbReference>
<dbReference type="PANTHER" id="PTHR48081">
    <property type="entry name" value="AB HYDROLASE SUPERFAMILY PROTEIN C4A8.06C"/>
    <property type="match status" value="1"/>
</dbReference>
<dbReference type="Proteomes" id="UP001549320">
    <property type="component" value="Unassembled WGS sequence"/>
</dbReference>
<dbReference type="EMBL" id="JBEPSH010000003">
    <property type="protein sequence ID" value="MET4576713.1"/>
    <property type="molecule type" value="Genomic_DNA"/>
</dbReference>
<keyword evidence="4" id="KW-1185">Reference proteome</keyword>
<organism evidence="3 4">
    <name type="scientific">Ottowia thiooxydans</name>
    <dbReference type="NCBI Taxonomy" id="219182"/>
    <lineage>
        <taxon>Bacteria</taxon>
        <taxon>Pseudomonadati</taxon>
        <taxon>Pseudomonadota</taxon>
        <taxon>Betaproteobacteria</taxon>
        <taxon>Burkholderiales</taxon>
        <taxon>Comamonadaceae</taxon>
        <taxon>Ottowia</taxon>
    </lineage>
</organism>
<evidence type="ECO:0000313" key="3">
    <source>
        <dbReference type="EMBL" id="MET4576713.1"/>
    </source>
</evidence>
<evidence type="ECO:0000259" key="2">
    <source>
        <dbReference type="Pfam" id="PF20434"/>
    </source>
</evidence>
<dbReference type="EC" id="3.5.1.9" evidence="3"/>
<dbReference type="InterPro" id="IPR029058">
    <property type="entry name" value="AB_hydrolase_fold"/>
</dbReference>
<dbReference type="SUPFAM" id="SSF53474">
    <property type="entry name" value="alpha/beta-Hydrolases"/>
    <property type="match status" value="1"/>
</dbReference>
<dbReference type="Gene3D" id="3.40.50.1820">
    <property type="entry name" value="alpha/beta hydrolase"/>
    <property type="match status" value="1"/>
</dbReference>
<accession>A0ABV2Q6Q1</accession>
<name>A0ABV2Q6Q1_9BURK</name>
<protein>
    <submittedName>
        <fullName evidence="3">Arylformamidase</fullName>
        <ecNumber evidence="3">3.5.1.9</ecNumber>
    </submittedName>
</protein>
<evidence type="ECO:0000256" key="1">
    <source>
        <dbReference type="ARBA" id="ARBA00022801"/>
    </source>
</evidence>
<dbReference type="InterPro" id="IPR050300">
    <property type="entry name" value="GDXG_lipolytic_enzyme"/>
</dbReference>
<evidence type="ECO:0000313" key="4">
    <source>
        <dbReference type="Proteomes" id="UP001549320"/>
    </source>
</evidence>
<proteinExistence type="predicted"/>
<gene>
    <name evidence="3" type="ORF">ABIE13_001822</name>
</gene>
<dbReference type="Pfam" id="PF20434">
    <property type="entry name" value="BD-FAE"/>
    <property type="match status" value="1"/>
</dbReference>
<feature type="domain" description="BD-FAE-like" evidence="2">
    <location>
        <begin position="103"/>
        <end position="206"/>
    </location>
</feature>
<dbReference type="PANTHER" id="PTHR48081:SF33">
    <property type="entry name" value="KYNURENINE FORMAMIDASE"/>
    <property type="match status" value="1"/>
</dbReference>
<comment type="caution">
    <text evidence="3">The sequence shown here is derived from an EMBL/GenBank/DDBJ whole genome shotgun (WGS) entry which is preliminary data.</text>
</comment>
<keyword evidence="1 3" id="KW-0378">Hydrolase</keyword>
<dbReference type="GO" id="GO:0004061">
    <property type="term" value="F:arylformamidase activity"/>
    <property type="evidence" value="ECO:0007669"/>
    <property type="project" value="UniProtKB-EC"/>
</dbReference>
<sequence>MQDDLHLEYFYNASLVSVWPALQFETISTLMSRQEDAHRPVTPDPQWLERMYNNRMRVPDHGDYFTRWAAQSALVRQHLPCERDIAYGDDPREKLDAFHAPSKGAPLVVFIHGGYWKALDKSHHSFLAAAFHEAGAAVVIPNYAFCPRVTIPQITLQVARSVIWAWKNASRLGADARRITVIGHSAGGHMAAMMLACAWNVFDKDLPAGAVKNALGVSGLYDLEPLMHTPSLQEVLRITPEQVHSASPARLPRPVKGRFYSVVGGQESGEYLRLNRLIQKAWGPERVPVVATLAGLNHFSILDALAKPGHRLNAMARELIS</sequence>
<reference evidence="3 4" key="1">
    <citation type="submission" date="2024-06" db="EMBL/GenBank/DDBJ databases">
        <title>Sorghum-associated microbial communities from plants grown in Nebraska, USA.</title>
        <authorList>
            <person name="Schachtman D."/>
        </authorList>
    </citation>
    <scope>NUCLEOTIDE SEQUENCE [LARGE SCALE GENOMIC DNA]</scope>
    <source>
        <strain evidence="3 4">2709</strain>
    </source>
</reference>